<dbReference type="AlphaFoldDB" id="A0A9N9DVK7"/>
<reference evidence="1" key="1">
    <citation type="submission" date="2021-06" db="EMBL/GenBank/DDBJ databases">
        <authorList>
            <person name="Kallberg Y."/>
            <person name="Tangrot J."/>
            <person name="Rosling A."/>
        </authorList>
    </citation>
    <scope>NUCLEOTIDE SEQUENCE</scope>
    <source>
        <strain evidence="1">CL551</strain>
    </source>
</reference>
<gene>
    <name evidence="1" type="ORF">AMORRO_LOCUS10115</name>
</gene>
<dbReference type="EMBL" id="CAJVPV010010721">
    <property type="protein sequence ID" value="CAG8654307.1"/>
    <property type="molecule type" value="Genomic_DNA"/>
</dbReference>
<evidence type="ECO:0000313" key="1">
    <source>
        <dbReference type="EMBL" id="CAG8654307.1"/>
    </source>
</evidence>
<comment type="caution">
    <text evidence="1">The sequence shown here is derived from an EMBL/GenBank/DDBJ whole genome shotgun (WGS) entry which is preliminary data.</text>
</comment>
<name>A0A9N9DVK7_9GLOM</name>
<proteinExistence type="predicted"/>
<organism evidence="1 2">
    <name type="scientific">Acaulospora morrowiae</name>
    <dbReference type="NCBI Taxonomy" id="94023"/>
    <lineage>
        <taxon>Eukaryota</taxon>
        <taxon>Fungi</taxon>
        <taxon>Fungi incertae sedis</taxon>
        <taxon>Mucoromycota</taxon>
        <taxon>Glomeromycotina</taxon>
        <taxon>Glomeromycetes</taxon>
        <taxon>Diversisporales</taxon>
        <taxon>Acaulosporaceae</taxon>
        <taxon>Acaulospora</taxon>
    </lineage>
</organism>
<sequence length="103" mass="11688">GLTSIGHYNVLYCSKEQYVNPIGVNQTLVSNAITFTFARDQVFTIGKRKEELSIGVVLSRDSSRRIRVARIHASRFTFRFPHMVVNCVGIINLRADMSKQKLT</sequence>
<feature type="non-terminal residue" evidence="1">
    <location>
        <position position="1"/>
    </location>
</feature>
<dbReference type="Proteomes" id="UP000789342">
    <property type="component" value="Unassembled WGS sequence"/>
</dbReference>
<accession>A0A9N9DVK7</accession>
<keyword evidence="2" id="KW-1185">Reference proteome</keyword>
<protein>
    <submittedName>
        <fullName evidence="1">7022_t:CDS:1</fullName>
    </submittedName>
</protein>
<evidence type="ECO:0000313" key="2">
    <source>
        <dbReference type="Proteomes" id="UP000789342"/>
    </source>
</evidence>